<reference evidence="2" key="1">
    <citation type="journal article" date="2020" name="mSystems">
        <title>Genome- and Community-Level Interaction Insights into Carbon Utilization and Element Cycling Functions of Hydrothermarchaeota in Hydrothermal Sediment.</title>
        <authorList>
            <person name="Zhou Z."/>
            <person name="Liu Y."/>
            <person name="Xu W."/>
            <person name="Pan J."/>
            <person name="Luo Z.H."/>
            <person name="Li M."/>
        </authorList>
    </citation>
    <scope>NUCLEOTIDE SEQUENCE [LARGE SCALE GENOMIC DNA]</scope>
    <source>
        <strain evidence="2">SpSt-349</strain>
    </source>
</reference>
<dbReference type="Gene3D" id="1.10.260.40">
    <property type="entry name" value="lambda repressor-like DNA-binding domains"/>
    <property type="match status" value="1"/>
</dbReference>
<name>A0A831UC58_GEOME</name>
<evidence type="ECO:0000313" key="2">
    <source>
        <dbReference type="EMBL" id="HEN42257.1"/>
    </source>
</evidence>
<dbReference type="SUPFAM" id="SSF51306">
    <property type="entry name" value="LexA/Signal peptidase"/>
    <property type="match status" value="1"/>
</dbReference>
<gene>
    <name evidence="2" type="ORF">ENQ87_07765</name>
</gene>
<sequence length="216" mass="23752">MAIPPNNLLPSVGRRIKEIRLNRGLTQKEFADSLGIVQGFLSGIEREKKTPSDTLLIALCNLYEINEGWLATGEGEMYRSARRGGAPPPSSGGEGIPVLERIGAEFPQRIGEDEIRSRIALPGVAQGCYAIVAYGEFMAPTIRDGDLVIFRPGEEPDNGSVVLVTNRWGEAILRRYRVRNGDVVFSPDNATYSPFTPAPETRIIGTVTEVWRKVKL</sequence>
<dbReference type="CDD" id="cd00093">
    <property type="entry name" value="HTH_XRE"/>
    <property type="match status" value="1"/>
</dbReference>
<dbReference type="Pfam" id="PF00717">
    <property type="entry name" value="Peptidase_S24"/>
    <property type="match status" value="1"/>
</dbReference>
<dbReference type="SUPFAM" id="SSF47413">
    <property type="entry name" value="lambda repressor-like DNA-binding domains"/>
    <property type="match status" value="1"/>
</dbReference>
<dbReference type="InterPro" id="IPR010982">
    <property type="entry name" value="Lambda_DNA-bd_dom_sf"/>
</dbReference>
<dbReference type="PANTHER" id="PTHR33516:SF2">
    <property type="entry name" value="LEXA REPRESSOR-RELATED"/>
    <property type="match status" value="1"/>
</dbReference>
<feature type="domain" description="HTH cro/C1-type" evidence="1">
    <location>
        <begin position="16"/>
        <end position="70"/>
    </location>
</feature>
<dbReference type="CDD" id="cd06529">
    <property type="entry name" value="S24_LexA-like"/>
    <property type="match status" value="1"/>
</dbReference>
<dbReference type="EMBL" id="DSOV01000036">
    <property type="protein sequence ID" value="HEN42257.1"/>
    <property type="molecule type" value="Genomic_DNA"/>
</dbReference>
<dbReference type="PANTHER" id="PTHR33516">
    <property type="entry name" value="LEXA REPRESSOR"/>
    <property type="match status" value="1"/>
</dbReference>
<dbReference type="InterPro" id="IPR036286">
    <property type="entry name" value="LexA/Signal_pep-like_sf"/>
</dbReference>
<dbReference type="Pfam" id="PF12844">
    <property type="entry name" value="HTH_19"/>
    <property type="match status" value="1"/>
</dbReference>
<dbReference type="PROSITE" id="PS50943">
    <property type="entry name" value="HTH_CROC1"/>
    <property type="match status" value="1"/>
</dbReference>
<dbReference type="Gene3D" id="2.10.109.10">
    <property type="entry name" value="Umud Fragment, subunit A"/>
    <property type="match status" value="1"/>
</dbReference>
<evidence type="ECO:0000259" key="1">
    <source>
        <dbReference type="PROSITE" id="PS50943"/>
    </source>
</evidence>
<dbReference type="AlphaFoldDB" id="A0A831UC58"/>
<dbReference type="SMART" id="SM00530">
    <property type="entry name" value="HTH_XRE"/>
    <property type="match status" value="1"/>
</dbReference>
<dbReference type="InterPro" id="IPR015927">
    <property type="entry name" value="Peptidase_S24_S26A/B/C"/>
</dbReference>
<proteinExistence type="predicted"/>
<comment type="caution">
    <text evidence="2">The sequence shown here is derived from an EMBL/GenBank/DDBJ whole genome shotgun (WGS) entry which is preliminary data.</text>
</comment>
<dbReference type="InterPro" id="IPR050077">
    <property type="entry name" value="LexA_repressor"/>
</dbReference>
<dbReference type="GO" id="GO:0003677">
    <property type="term" value="F:DNA binding"/>
    <property type="evidence" value="ECO:0007669"/>
    <property type="project" value="InterPro"/>
</dbReference>
<accession>A0A831UC58</accession>
<organism evidence="2">
    <name type="scientific">Geobacter metallireducens</name>
    <dbReference type="NCBI Taxonomy" id="28232"/>
    <lineage>
        <taxon>Bacteria</taxon>
        <taxon>Pseudomonadati</taxon>
        <taxon>Thermodesulfobacteriota</taxon>
        <taxon>Desulfuromonadia</taxon>
        <taxon>Geobacterales</taxon>
        <taxon>Geobacteraceae</taxon>
        <taxon>Geobacter</taxon>
    </lineage>
</organism>
<dbReference type="InterPro" id="IPR039418">
    <property type="entry name" value="LexA-like"/>
</dbReference>
<dbReference type="InterPro" id="IPR001387">
    <property type="entry name" value="Cro/C1-type_HTH"/>
</dbReference>
<protein>
    <submittedName>
        <fullName evidence="2">Helix-turn-helix domain-containing protein</fullName>
    </submittedName>
</protein>